<organism evidence="1 2">
    <name type="scientific">Phytophthora nicotianae P10297</name>
    <dbReference type="NCBI Taxonomy" id="1317064"/>
    <lineage>
        <taxon>Eukaryota</taxon>
        <taxon>Sar</taxon>
        <taxon>Stramenopiles</taxon>
        <taxon>Oomycota</taxon>
        <taxon>Peronosporomycetes</taxon>
        <taxon>Peronosporales</taxon>
        <taxon>Peronosporaceae</taxon>
        <taxon>Phytophthora</taxon>
    </lineage>
</organism>
<gene>
    <name evidence="1" type="ORF">F442_07165</name>
</gene>
<evidence type="ECO:0000313" key="2">
    <source>
        <dbReference type="Proteomes" id="UP000018948"/>
    </source>
</evidence>
<reference evidence="1 2" key="1">
    <citation type="submission" date="2013-11" db="EMBL/GenBank/DDBJ databases">
        <title>The Genome Sequence of Phytophthora parasitica P10297.</title>
        <authorList>
            <consortium name="The Broad Institute Genomics Platform"/>
            <person name="Russ C."/>
            <person name="Tyler B."/>
            <person name="Panabieres F."/>
            <person name="Shan W."/>
            <person name="Tripathy S."/>
            <person name="Grunwald N."/>
            <person name="Machado M."/>
            <person name="Johnson C.S."/>
            <person name="Walker B."/>
            <person name="Young S.K."/>
            <person name="Zeng Q."/>
            <person name="Gargeya S."/>
            <person name="Fitzgerald M."/>
            <person name="Haas B."/>
            <person name="Abouelleil A."/>
            <person name="Allen A.W."/>
            <person name="Alvarado L."/>
            <person name="Arachchi H.M."/>
            <person name="Berlin A.M."/>
            <person name="Chapman S.B."/>
            <person name="Gainer-Dewar J."/>
            <person name="Goldberg J."/>
            <person name="Griggs A."/>
            <person name="Gujja S."/>
            <person name="Hansen M."/>
            <person name="Howarth C."/>
            <person name="Imamovic A."/>
            <person name="Ireland A."/>
            <person name="Larimer J."/>
            <person name="McCowan C."/>
            <person name="Murphy C."/>
            <person name="Pearson M."/>
            <person name="Poon T.W."/>
            <person name="Priest M."/>
            <person name="Roberts A."/>
            <person name="Saif S."/>
            <person name="Shea T."/>
            <person name="Sisk P."/>
            <person name="Sykes S."/>
            <person name="Wortman J."/>
            <person name="Nusbaum C."/>
            <person name="Birren B."/>
        </authorList>
    </citation>
    <scope>NUCLEOTIDE SEQUENCE [LARGE SCALE GENOMIC DNA]</scope>
    <source>
        <strain evidence="1 2">P10297</strain>
    </source>
</reference>
<proteinExistence type="predicted"/>
<sequence length="107" mass="11332">MGEMVNYGSSDNVVVHMIHFATLGGTDANDTGPTIVSIGNAGMQTVWEGNLSEGDLDMDAYVSSGSAIAVNASDRSVHVKASLEWRSWAKGSAGAGQYLRVLREEVR</sequence>
<comment type="caution">
    <text evidence="1">The sequence shown here is derived from an EMBL/GenBank/DDBJ whole genome shotgun (WGS) entry which is preliminary data.</text>
</comment>
<name>W2ZI16_PHYNI</name>
<dbReference type="AlphaFoldDB" id="W2ZI16"/>
<dbReference type="EMBL" id="ANIY01001472">
    <property type="protein sequence ID" value="ETP46616.1"/>
    <property type="molecule type" value="Genomic_DNA"/>
</dbReference>
<protein>
    <submittedName>
        <fullName evidence="1">Uncharacterized protein</fullName>
    </submittedName>
</protein>
<evidence type="ECO:0000313" key="1">
    <source>
        <dbReference type="EMBL" id="ETP46616.1"/>
    </source>
</evidence>
<accession>W2ZI16</accession>
<dbReference type="Proteomes" id="UP000018948">
    <property type="component" value="Unassembled WGS sequence"/>
</dbReference>